<evidence type="ECO:0000313" key="3">
    <source>
        <dbReference type="Proteomes" id="UP000657574"/>
    </source>
</evidence>
<reference evidence="2" key="1">
    <citation type="journal article" date="2014" name="Int. J. Syst. Evol. Microbiol.">
        <title>Complete genome sequence of Corynebacterium casei LMG S-19264T (=DSM 44701T), isolated from a smear-ripened cheese.</title>
        <authorList>
            <consortium name="US DOE Joint Genome Institute (JGI-PGF)"/>
            <person name="Walter F."/>
            <person name="Albersmeier A."/>
            <person name="Kalinowski J."/>
            <person name="Ruckert C."/>
        </authorList>
    </citation>
    <scope>NUCLEOTIDE SEQUENCE</scope>
    <source>
        <strain evidence="2">JCM 3086</strain>
    </source>
</reference>
<name>A0A917L357_9ACTN</name>
<proteinExistence type="predicted"/>
<dbReference type="RefSeq" id="WP_189314333.1">
    <property type="nucleotide sequence ID" value="NZ_BMQA01000024.1"/>
</dbReference>
<dbReference type="EMBL" id="BMQA01000024">
    <property type="protein sequence ID" value="GGJ40304.1"/>
    <property type="molecule type" value="Genomic_DNA"/>
</dbReference>
<protein>
    <submittedName>
        <fullName evidence="2">Uncharacterized protein</fullName>
    </submittedName>
</protein>
<reference evidence="2" key="2">
    <citation type="submission" date="2020-09" db="EMBL/GenBank/DDBJ databases">
        <authorList>
            <person name="Sun Q."/>
            <person name="Ohkuma M."/>
        </authorList>
    </citation>
    <scope>NUCLEOTIDE SEQUENCE</scope>
    <source>
        <strain evidence="2">JCM 3086</strain>
    </source>
</reference>
<comment type="caution">
    <text evidence="2">The sequence shown here is derived from an EMBL/GenBank/DDBJ whole genome shotgun (WGS) entry which is preliminary data.</text>
</comment>
<feature type="region of interest" description="Disordered" evidence="1">
    <location>
        <begin position="283"/>
        <end position="339"/>
    </location>
</feature>
<evidence type="ECO:0000313" key="2">
    <source>
        <dbReference type="EMBL" id="GGJ40304.1"/>
    </source>
</evidence>
<feature type="compositionally biased region" description="Basic and acidic residues" evidence="1">
    <location>
        <begin position="322"/>
        <end position="339"/>
    </location>
</feature>
<evidence type="ECO:0000256" key="1">
    <source>
        <dbReference type="SAM" id="MobiDB-lite"/>
    </source>
</evidence>
<gene>
    <name evidence="2" type="ORF">GCM10010121_059200</name>
</gene>
<organism evidence="2 3">
    <name type="scientific">Streptomyces brasiliensis</name>
    <dbReference type="NCBI Taxonomy" id="1954"/>
    <lineage>
        <taxon>Bacteria</taxon>
        <taxon>Bacillati</taxon>
        <taxon>Actinomycetota</taxon>
        <taxon>Actinomycetes</taxon>
        <taxon>Kitasatosporales</taxon>
        <taxon>Streptomycetaceae</taxon>
        <taxon>Streptomyces</taxon>
    </lineage>
</organism>
<keyword evidence="3" id="KW-1185">Reference proteome</keyword>
<accession>A0A917L357</accession>
<dbReference type="Proteomes" id="UP000657574">
    <property type="component" value="Unassembled WGS sequence"/>
</dbReference>
<sequence>MSRKLPLAEGEAARTACARALIRSGMDEKTGELLTASGLAERVGWCADLVAGMTGTLLVGHWNIAGVDMLASGVDAGGRKLPSTVWMALRRLGWSVIPAGGVKVNDRIVRMAQETAGRPLRSVKWRADLAAGILATWPADPARRTLEEWDQVRAAILGGPYLPSSTIRSRTRQITAFERKNGHLPADVFELEPMPRVARILLLAACDGQQSTIERSDDGQRILPRLQLPTRPDPQRYADWTWVACPVTLPPTIAVNAVIQLPTLRPAGGKVWADIAYTHPVPKTRRPRFPTPVGRTHTGPVGRVLATGQPCQRPTHHKVGTRSHDALHQADRPSRLPPC</sequence>
<dbReference type="AlphaFoldDB" id="A0A917L357"/>